<keyword evidence="2" id="KW-0560">Oxidoreductase</keyword>
<organism evidence="3 4">
    <name type="scientific">Candidatus Sungbacteria bacterium GWC2_49_10</name>
    <dbReference type="NCBI Taxonomy" id="1802263"/>
    <lineage>
        <taxon>Bacteria</taxon>
        <taxon>Candidatus Sungiibacteriota</taxon>
    </lineage>
</organism>
<dbReference type="GO" id="GO:0016616">
    <property type="term" value="F:oxidoreductase activity, acting on the CH-OH group of donors, NAD or NADP as acceptor"/>
    <property type="evidence" value="ECO:0007669"/>
    <property type="project" value="TreeGrafter"/>
</dbReference>
<name>A0A1G2K262_9BACT</name>
<evidence type="ECO:0000313" key="4">
    <source>
        <dbReference type="Proteomes" id="UP000177392"/>
    </source>
</evidence>
<dbReference type="PANTHER" id="PTHR42760">
    <property type="entry name" value="SHORT-CHAIN DEHYDROGENASES/REDUCTASES FAMILY MEMBER"/>
    <property type="match status" value="1"/>
</dbReference>
<dbReference type="AlphaFoldDB" id="A0A1G2K262"/>
<dbReference type="PANTHER" id="PTHR42760:SF133">
    <property type="entry name" value="3-OXOACYL-[ACYL-CARRIER-PROTEIN] REDUCTASE"/>
    <property type="match status" value="1"/>
</dbReference>
<evidence type="ECO:0000256" key="1">
    <source>
        <dbReference type="ARBA" id="ARBA00006484"/>
    </source>
</evidence>
<dbReference type="InterPro" id="IPR036291">
    <property type="entry name" value="NAD(P)-bd_dom_sf"/>
</dbReference>
<dbReference type="SUPFAM" id="SSF51735">
    <property type="entry name" value="NAD(P)-binding Rossmann-fold domains"/>
    <property type="match status" value="1"/>
</dbReference>
<evidence type="ECO:0000313" key="3">
    <source>
        <dbReference type="EMBL" id="OGZ93487.1"/>
    </source>
</evidence>
<dbReference type="PRINTS" id="PR00080">
    <property type="entry name" value="SDRFAMILY"/>
</dbReference>
<comment type="caution">
    <text evidence="3">The sequence shown here is derived from an EMBL/GenBank/DDBJ whole genome shotgun (WGS) entry which is preliminary data.</text>
</comment>
<dbReference type="PRINTS" id="PR00081">
    <property type="entry name" value="GDHRDH"/>
</dbReference>
<protein>
    <recommendedName>
        <fullName evidence="5">Short-chain dehydrogenase</fullName>
    </recommendedName>
</protein>
<sequence length="277" mass="29958">MNKDFISDMYNLDGEVAIVTGGLGRLGSQYISTLAHAGAAVVSFDIAERKNPTTEKLVSNGARFLSLPVDITKKEEVRRAVDEVVKKFGVPSILINNAGLDSPPDASVAANGPFEDVPESAWDAFLDSHLKGAFFVSQEFIRAYRTGGGQQGSIINISSTYGVVTPDQSIYDFRRKAGEVYFKPVGYSVAKSGMLNFTRWLAEYGAPFGIRVNTLVPGGVYADQNEEFVRGYNARTILGRMAHGDEYNGAVLFLASHKASSYMTGSTLVVDGGWTAR</sequence>
<accession>A0A1G2K262</accession>
<evidence type="ECO:0000256" key="2">
    <source>
        <dbReference type="ARBA" id="ARBA00023002"/>
    </source>
</evidence>
<reference evidence="3 4" key="1">
    <citation type="journal article" date="2016" name="Nat. Commun.">
        <title>Thousands of microbial genomes shed light on interconnected biogeochemical processes in an aquifer system.</title>
        <authorList>
            <person name="Anantharaman K."/>
            <person name="Brown C.T."/>
            <person name="Hug L.A."/>
            <person name="Sharon I."/>
            <person name="Castelle C.J."/>
            <person name="Probst A.J."/>
            <person name="Thomas B.C."/>
            <person name="Singh A."/>
            <person name="Wilkins M.J."/>
            <person name="Karaoz U."/>
            <person name="Brodie E.L."/>
            <person name="Williams K.H."/>
            <person name="Hubbard S.S."/>
            <person name="Banfield J.F."/>
        </authorList>
    </citation>
    <scope>NUCLEOTIDE SEQUENCE [LARGE SCALE GENOMIC DNA]</scope>
</reference>
<gene>
    <name evidence="3" type="ORF">A2131_02310</name>
</gene>
<dbReference type="Proteomes" id="UP000177392">
    <property type="component" value="Unassembled WGS sequence"/>
</dbReference>
<dbReference type="Gene3D" id="3.40.50.720">
    <property type="entry name" value="NAD(P)-binding Rossmann-like Domain"/>
    <property type="match status" value="1"/>
</dbReference>
<evidence type="ECO:0008006" key="5">
    <source>
        <dbReference type="Google" id="ProtNLM"/>
    </source>
</evidence>
<dbReference type="Pfam" id="PF13561">
    <property type="entry name" value="adh_short_C2"/>
    <property type="match status" value="1"/>
</dbReference>
<dbReference type="EMBL" id="MHQB01000036">
    <property type="protein sequence ID" value="OGZ93487.1"/>
    <property type="molecule type" value="Genomic_DNA"/>
</dbReference>
<comment type="similarity">
    <text evidence="1">Belongs to the short-chain dehydrogenases/reductases (SDR) family.</text>
</comment>
<proteinExistence type="inferred from homology"/>
<dbReference type="InterPro" id="IPR002347">
    <property type="entry name" value="SDR_fam"/>
</dbReference>